<dbReference type="Pfam" id="PF02541">
    <property type="entry name" value="Ppx-GppA"/>
    <property type="match status" value="1"/>
</dbReference>
<dbReference type="SUPFAM" id="SSF53067">
    <property type="entry name" value="Actin-like ATPase domain"/>
    <property type="match status" value="2"/>
</dbReference>
<gene>
    <name evidence="3" type="ORF">EDD78_105163</name>
</gene>
<dbReference type="Proteomes" id="UP000294682">
    <property type="component" value="Unassembled WGS sequence"/>
</dbReference>
<dbReference type="CDD" id="cd24052">
    <property type="entry name" value="ASKHA_NBD_HpPPX-GppA-like"/>
    <property type="match status" value="1"/>
</dbReference>
<keyword evidence="4" id="KW-1185">Reference proteome</keyword>
<dbReference type="RefSeq" id="WP_132084506.1">
    <property type="nucleotide sequence ID" value="NZ_SLUK01000005.1"/>
</dbReference>
<evidence type="ECO:0000313" key="4">
    <source>
        <dbReference type="Proteomes" id="UP000294682"/>
    </source>
</evidence>
<dbReference type="GO" id="GO:0006357">
    <property type="term" value="P:regulation of transcription by RNA polymerase II"/>
    <property type="evidence" value="ECO:0007669"/>
    <property type="project" value="TreeGrafter"/>
</dbReference>
<protein>
    <submittedName>
        <fullName evidence="3">Exopolyphosphatase/guanosine-5'-triphosphate, 3'-diphosphate pyrophosphatase</fullName>
    </submittedName>
</protein>
<organism evidence="3 4">
    <name type="scientific">Harryflintia acetispora</name>
    <dbReference type="NCBI Taxonomy" id="1849041"/>
    <lineage>
        <taxon>Bacteria</taxon>
        <taxon>Bacillati</taxon>
        <taxon>Bacillota</taxon>
        <taxon>Clostridia</taxon>
        <taxon>Eubacteriales</taxon>
        <taxon>Oscillospiraceae</taxon>
        <taxon>Harryflintia</taxon>
    </lineage>
</organism>
<evidence type="ECO:0000256" key="1">
    <source>
        <dbReference type="ARBA" id="ARBA00007125"/>
    </source>
</evidence>
<dbReference type="EMBL" id="SLUK01000005">
    <property type="protein sequence ID" value="TCL43530.1"/>
    <property type="molecule type" value="Genomic_DNA"/>
</dbReference>
<proteinExistence type="inferred from homology"/>
<name>A0A9X8UJF2_9FIRM</name>
<dbReference type="InterPro" id="IPR043129">
    <property type="entry name" value="ATPase_NBD"/>
</dbReference>
<dbReference type="Gene3D" id="3.30.420.40">
    <property type="match status" value="1"/>
</dbReference>
<reference evidence="3 4" key="1">
    <citation type="submission" date="2019-03" db="EMBL/GenBank/DDBJ databases">
        <title>Genomic Encyclopedia of Type Strains, Phase IV (KMG-IV): sequencing the most valuable type-strain genomes for metagenomic binning, comparative biology and taxonomic classification.</title>
        <authorList>
            <person name="Goeker M."/>
        </authorList>
    </citation>
    <scope>NUCLEOTIDE SEQUENCE [LARGE SCALE GENOMIC DNA]</scope>
    <source>
        <strain evidence="3 4">DSM 100433</strain>
    </source>
</reference>
<feature type="domain" description="Ppx/GppA phosphatase N-terminal" evidence="2">
    <location>
        <begin position="17"/>
        <end position="296"/>
    </location>
</feature>
<sequence length="301" mass="32714">MNYGIVDLGSNSIRLSIYEVQDGQPRLLINKKEMAGLAGYVSGGILEETGIERACAALESFHEILGHFGIKEMHAFATASLRNIENRSEAVAEIARRTGVKLVVLSGSQEAHLDFVGAAHTLSLDEGMLVDIGGGSTELVHFRQRQIVHLVSLPIGSLSLHKAYVEGLLPTPNERKEIKKAIRREFDALDWKDAGRCDLLCGVGGTVRAALKISRELFGAAKGETAFPAGNVSQIVHRLRSRDEAEQAAVYRVVPERTPSLLPGMMILKETVRRFGCQTVEVSSSGVREGYLLERVLGAQG</sequence>
<comment type="similarity">
    <text evidence="1">Belongs to the GppA/Ppx family.</text>
</comment>
<accession>A0A9X8UJF2</accession>
<dbReference type="Gene3D" id="3.30.420.150">
    <property type="entry name" value="Exopolyphosphatase. Domain 2"/>
    <property type="match status" value="1"/>
</dbReference>
<dbReference type="InterPro" id="IPR003695">
    <property type="entry name" value="Ppx_GppA_N"/>
</dbReference>
<comment type="caution">
    <text evidence="3">The sequence shown here is derived from an EMBL/GenBank/DDBJ whole genome shotgun (WGS) entry which is preliminary data.</text>
</comment>
<evidence type="ECO:0000259" key="2">
    <source>
        <dbReference type="Pfam" id="PF02541"/>
    </source>
</evidence>
<dbReference type="PANTHER" id="PTHR30005:SF0">
    <property type="entry name" value="RETROGRADE REGULATION PROTEIN 2"/>
    <property type="match status" value="1"/>
</dbReference>
<dbReference type="PANTHER" id="PTHR30005">
    <property type="entry name" value="EXOPOLYPHOSPHATASE"/>
    <property type="match status" value="1"/>
</dbReference>
<dbReference type="InterPro" id="IPR050273">
    <property type="entry name" value="GppA/Ppx_hydrolase"/>
</dbReference>
<evidence type="ECO:0000313" key="3">
    <source>
        <dbReference type="EMBL" id="TCL43530.1"/>
    </source>
</evidence>
<dbReference type="AlphaFoldDB" id="A0A9X8UJF2"/>